<gene>
    <name evidence="2" type="ORF">FA048_12740</name>
</gene>
<accession>A0A4U1CK56</accession>
<proteinExistence type="predicted"/>
<dbReference type="Proteomes" id="UP000309488">
    <property type="component" value="Unassembled WGS sequence"/>
</dbReference>
<keyword evidence="1" id="KW-1133">Transmembrane helix</keyword>
<sequence length="150" mass="17192">MFKKIHSNRDPKDTIYSELKKEYSIYFEKSGALFQGFSEKYPKQIYIGMVGLIIVSLILSFTVFSVDNKSVVQKEKISIQQKAKTEVVTPVSDGFNNIVETSSKLRETIKLKNEIETIIAKKALTNEDSLFLQNALNRLQEINKPLNKKK</sequence>
<feature type="transmembrane region" description="Helical" evidence="1">
    <location>
        <begin position="45"/>
        <end position="66"/>
    </location>
</feature>
<evidence type="ECO:0000256" key="1">
    <source>
        <dbReference type="SAM" id="Phobius"/>
    </source>
</evidence>
<evidence type="ECO:0000313" key="3">
    <source>
        <dbReference type="Proteomes" id="UP000309488"/>
    </source>
</evidence>
<dbReference type="EMBL" id="SWBR01000003">
    <property type="protein sequence ID" value="TKC08024.1"/>
    <property type="molecule type" value="Genomic_DNA"/>
</dbReference>
<evidence type="ECO:0000313" key="2">
    <source>
        <dbReference type="EMBL" id="TKC08024.1"/>
    </source>
</evidence>
<keyword evidence="1" id="KW-0812">Transmembrane</keyword>
<keyword evidence="3" id="KW-1185">Reference proteome</keyword>
<keyword evidence="1" id="KW-0472">Membrane</keyword>
<dbReference type="AlphaFoldDB" id="A0A4U1CK56"/>
<dbReference type="OrthoDB" id="796951at2"/>
<name>A0A4U1CK56_9SPHI</name>
<dbReference type="RefSeq" id="WP_136841579.1">
    <property type="nucleotide sequence ID" value="NZ_SWBR01000003.1"/>
</dbReference>
<protein>
    <submittedName>
        <fullName evidence="2">Uncharacterized protein</fullName>
    </submittedName>
</protein>
<comment type="caution">
    <text evidence="2">The sequence shown here is derived from an EMBL/GenBank/DDBJ whole genome shotgun (WGS) entry which is preliminary data.</text>
</comment>
<reference evidence="2 3" key="1">
    <citation type="submission" date="2019-04" db="EMBL/GenBank/DDBJ databases">
        <title>Pedobacter sp. RP-3-22 sp. nov., isolated from Arctic soil.</title>
        <authorList>
            <person name="Dahal R.H."/>
            <person name="Kim D.-U."/>
        </authorList>
    </citation>
    <scope>NUCLEOTIDE SEQUENCE [LARGE SCALE GENOMIC DNA]</scope>
    <source>
        <strain evidence="2 3">RP-3-22</strain>
    </source>
</reference>
<organism evidence="2 3">
    <name type="scientific">Pedobacter polaris</name>
    <dbReference type="NCBI Taxonomy" id="2571273"/>
    <lineage>
        <taxon>Bacteria</taxon>
        <taxon>Pseudomonadati</taxon>
        <taxon>Bacteroidota</taxon>
        <taxon>Sphingobacteriia</taxon>
        <taxon>Sphingobacteriales</taxon>
        <taxon>Sphingobacteriaceae</taxon>
        <taxon>Pedobacter</taxon>
    </lineage>
</organism>